<accession>A0A6A5XM81</accession>
<feature type="transmembrane region" description="Helical" evidence="1">
    <location>
        <begin position="26"/>
        <end position="43"/>
    </location>
</feature>
<dbReference type="RefSeq" id="XP_033382591.1">
    <property type="nucleotide sequence ID" value="XM_033521951.1"/>
</dbReference>
<dbReference type="Proteomes" id="UP000799778">
    <property type="component" value="Unassembled WGS sequence"/>
</dbReference>
<dbReference type="GeneID" id="54279348"/>
<keyword evidence="1" id="KW-0812">Transmembrane</keyword>
<dbReference type="EMBL" id="ML978070">
    <property type="protein sequence ID" value="KAF2014252.1"/>
    <property type="molecule type" value="Genomic_DNA"/>
</dbReference>
<organism evidence="2 3">
    <name type="scientific">Aaosphaeria arxii CBS 175.79</name>
    <dbReference type="NCBI Taxonomy" id="1450172"/>
    <lineage>
        <taxon>Eukaryota</taxon>
        <taxon>Fungi</taxon>
        <taxon>Dikarya</taxon>
        <taxon>Ascomycota</taxon>
        <taxon>Pezizomycotina</taxon>
        <taxon>Dothideomycetes</taxon>
        <taxon>Pleosporomycetidae</taxon>
        <taxon>Pleosporales</taxon>
        <taxon>Pleosporales incertae sedis</taxon>
        <taxon>Aaosphaeria</taxon>
    </lineage>
</organism>
<name>A0A6A5XM81_9PLEO</name>
<keyword evidence="3" id="KW-1185">Reference proteome</keyword>
<evidence type="ECO:0000256" key="1">
    <source>
        <dbReference type="SAM" id="Phobius"/>
    </source>
</evidence>
<keyword evidence="1" id="KW-0472">Membrane</keyword>
<proteinExistence type="predicted"/>
<keyword evidence="1" id="KW-1133">Transmembrane helix</keyword>
<feature type="transmembrane region" description="Helical" evidence="1">
    <location>
        <begin position="55"/>
        <end position="73"/>
    </location>
</feature>
<reference evidence="2" key="1">
    <citation type="journal article" date="2020" name="Stud. Mycol.">
        <title>101 Dothideomycetes genomes: a test case for predicting lifestyles and emergence of pathogens.</title>
        <authorList>
            <person name="Haridas S."/>
            <person name="Albert R."/>
            <person name="Binder M."/>
            <person name="Bloem J."/>
            <person name="Labutti K."/>
            <person name="Salamov A."/>
            <person name="Andreopoulos B."/>
            <person name="Baker S."/>
            <person name="Barry K."/>
            <person name="Bills G."/>
            <person name="Bluhm B."/>
            <person name="Cannon C."/>
            <person name="Castanera R."/>
            <person name="Culley D."/>
            <person name="Daum C."/>
            <person name="Ezra D."/>
            <person name="Gonzalez J."/>
            <person name="Henrissat B."/>
            <person name="Kuo A."/>
            <person name="Liang C."/>
            <person name="Lipzen A."/>
            <person name="Lutzoni F."/>
            <person name="Magnuson J."/>
            <person name="Mondo S."/>
            <person name="Nolan M."/>
            <person name="Ohm R."/>
            <person name="Pangilinan J."/>
            <person name="Park H.-J."/>
            <person name="Ramirez L."/>
            <person name="Alfaro M."/>
            <person name="Sun H."/>
            <person name="Tritt A."/>
            <person name="Yoshinaga Y."/>
            <person name="Zwiers L.-H."/>
            <person name="Turgeon B."/>
            <person name="Goodwin S."/>
            <person name="Spatafora J."/>
            <person name="Crous P."/>
            <person name="Grigoriev I."/>
        </authorList>
    </citation>
    <scope>NUCLEOTIDE SEQUENCE</scope>
    <source>
        <strain evidence="2">CBS 175.79</strain>
    </source>
</reference>
<protein>
    <submittedName>
        <fullName evidence="2">Uncharacterized protein</fullName>
    </submittedName>
</protein>
<sequence length="94" mass="10928">MAWFTIRMLHSWASGTLVNAGEAFQFAWWVIVQICRIMVVGFKTQHATRDIYRKYWYIPFPWAALSLALHAFAAHRILSRTDPSISITGTTRNR</sequence>
<evidence type="ECO:0000313" key="3">
    <source>
        <dbReference type="Proteomes" id="UP000799778"/>
    </source>
</evidence>
<dbReference type="AlphaFoldDB" id="A0A6A5XM81"/>
<gene>
    <name evidence="2" type="ORF">BU24DRAFT_212319</name>
</gene>
<evidence type="ECO:0000313" key="2">
    <source>
        <dbReference type="EMBL" id="KAF2014252.1"/>
    </source>
</evidence>